<proteinExistence type="predicted"/>
<reference evidence="2" key="1">
    <citation type="submission" date="2022-10" db="EMBL/GenBank/DDBJ databases">
        <title>Genome assembly of Pristionchus species.</title>
        <authorList>
            <person name="Yoshida K."/>
            <person name="Sommer R.J."/>
        </authorList>
    </citation>
    <scope>NUCLEOTIDE SEQUENCE [LARGE SCALE GENOMIC DNA]</scope>
    <source>
        <strain evidence="2">RS5460</strain>
    </source>
</reference>
<accession>A0AAN4ZSS7</accession>
<feature type="non-terminal residue" evidence="1">
    <location>
        <position position="1"/>
    </location>
</feature>
<dbReference type="EMBL" id="BTRK01000003">
    <property type="protein sequence ID" value="GMR44188.1"/>
    <property type="molecule type" value="Genomic_DNA"/>
</dbReference>
<organism evidence="1 2">
    <name type="scientific">Pristionchus mayeri</name>
    <dbReference type="NCBI Taxonomy" id="1317129"/>
    <lineage>
        <taxon>Eukaryota</taxon>
        <taxon>Metazoa</taxon>
        <taxon>Ecdysozoa</taxon>
        <taxon>Nematoda</taxon>
        <taxon>Chromadorea</taxon>
        <taxon>Rhabditida</taxon>
        <taxon>Rhabditina</taxon>
        <taxon>Diplogasteromorpha</taxon>
        <taxon>Diplogasteroidea</taxon>
        <taxon>Neodiplogasteridae</taxon>
        <taxon>Pristionchus</taxon>
    </lineage>
</organism>
<sequence length="162" mass="18221">IPFHQFSIEALDGKRLCGKVDQLLRGSEKMSAEFVRDPKATLIGLAETVDSLTLVCLHEEFHERFSGVLVEEWPSLAAQIVSRGVSTLILDAENRSPFNAAIAANFMKLIKPLLPDRLLVTLPLDVNDLLEVDEWRLCTIRQFGDDPLKRLAIRKTQDDPLD</sequence>
<name>A0AAN4ZSS7_9BILA</name>
<evidence type="ECO:0000313" key="2">
    <source>
        <dbReference type="Proteomes" id="UP001328107"/>
    </source>
</evidence>
<gene>
    <name evidence="1" type="ORF">PMAYCL1PPCAC_14383</name>
</gene>
<dbReference type="AlphaFoldDB" id="A0AAN4ZSS7"/>
<feature type="non-terminal residue" evidence="1">
    <location>
        <position position="162"/>
    </location>
</feature>
<dbReference type="Proteomes" id="UP001328107">
    <property type="component" value="Unassembled WGS sequence"/>
</dbReference>
<protein>
    <submittedName>
        <fullName evidence="1">Uncharacterized protein</fullName>
    </submittedName>
</protein>
<keyword evidence="2" id="KW-1185">Reference proteome</keyword>
<evidence type="ECO:0000313" key="1">
    <source>
        <dbReference type="EMBL" id="GMR44188.1"/>
    </source>
</evidence>
<comment type="caution">
    <text evidence="1">The sequence shown here is derived from an EMBL/GenBank/DDBJ whole genome shotgun (WGS) entry which is preliminary data.</text>
</comment>